<reference evidence="19" key="1">
    <citation type="journal article" date="2005" name="Environ. Microbiol.">
        <title>Genetic and functional properties of uncultivated thermophilic crenarchaeotes from a subsurface gold mine as revealed by analysis of genome fragments.</title>
        <authorList>
            <person name="Nunoura T."/>
            <person name="Hirayama H."/>
            <person name="Takami H."/>
            <person name="Oida H."/>
            <person name="Nishi S."/>
            <person name="Shimamura S."/>
            <person name="Suzuki Y."/>
            <person name="Inagaki F."/>
            <person name="Takai K."/>
            <person name="Nealson K.H."/>
            <person name="Horikoshi K."/>
        </authorList>
    </citation>
    <scope>NUCLEOTIDE SEQUENCE</scope>
</reference>
<keyword evidence="14 19" id="KW-0670">Pyruvate</keyword>
<reference evidence="19" key="2">
    <citation type="journal article" date="2012" name="PLoS ONE">
        <title>A Deeply Branching Thermophilic Bacterium with an Ancient Acetyl-CoA Pathway Dominates a Subsurface Ecosystem.</title>
        <authorList>
            <person name="Takami H."/>
            <person name="Noguchi H."/>
            <person name="Takaki Y."/>
            <person name="Uchiyama I."/>
            <person name="Toyoda A."/>
            <person name="Nishi S."/>
            <person name="Chee G.-J."/>
            <person name="Arai W."/>
            <person name="Nunoura T."/>
            <person name="Itoh T."/>
            <person name="Hattori M."/>
            <person name="Takai K."/>
        </authorList>
    </citation>
    <scope>NUCLEOTIDE SEQUENCE</scope>
</reference>
<evidence type="ECO:0000256" key="14">
    <source>
        <dbReference type="ARBA" id="ARBA00023317"/>
    </source>
</evidence>
<keyword evidence="9" id="KW-0547">Nucleotide-binding</keyword>
<evidence type="ECO:0000256" key="9">
    <source>
        <dbReference type="ARBA" id="ARBA00022741"/>
    </source>
</evidence>
<dbReference type="AlphaFoldDB" id="H5S9D7"/>
<dbReference type="NCBIfam" id="NF004491">
    <property type="entry name" value="PRK05826.1"/>
    <property type="match status" value="1"/>
</dbReference>
<comment type="catalytic activity">
    <reaction evidence="16">
        <text>pyruvate + ATP = phosphoenolpyruvate + ADP + H(+)</text>
        <dbReference type="Rhea" id="RHEA:18157"/>
        <dbReference type="ChEBI" id="CHEBI:15361"/>
        <dbReference type="ChEBI" id="CHEBI:15378"/>
        <dbReference type="ChEBI" id="CHEBI:30616"/>
        <dbReference type="ChEBI" id="CHEBI:58702"/>
        <dbReference type="ChEBI" id="CHEBI:456216"/>
        <dbReference type="EC" id="2.7.1.40"/>
    </reaction>
</comment>
<dbReference type="InterPro" id="IPR015813">
    <property type="entry name" value="Pyrv/PenolPyrv_kinase-like_dom"/>
</dbReference>
<accession>H5S9D7</accession>
<dbReference type="GO" id="GO:0004743">
    <property type="term" value="F:pyruvate kinase activity"/>
    <property type="evidence" value="ECO:0007669"/>
    <property type="project" value="UniProtKB-UniRule"/>
</dbReference>
<evidence type="ECO:0000256" key="1">
    <source>
        <dbReference type="ARBA" id="ARBA00001946"/>
    </source>
</evidence>
<evidence type="ECO:0000256" key="10">
    <source>
        <dbReference type="ARBA" id="ARBA00022777"/>
    </source>
</evidence>
<dbReference type="InterPro" id="IPR040442">
    <property type="entry name" value="Pyrv_kinase-like_dom_sf"/>
</dbReference>
<evidence type="ECO:0000259" key="17">
    <source>
        <dbReference type="Pfam" id="PF00224"/>
    </source>
</evidence>
<dbReference type="SUPFAM" id="SSF50800">
    <property type="entry name" value="PK beta-barrel domain-like"/>
    <property type="match status" value="1"/>
</dbReference>
<evidence type="ECO:0000256" key="7">
    <source>
        <dbReference type="ARBA" id="ARBA00022679"/>
    </source>
</evidence>
<evidence type="ECO:0000256" key="11">
    <source>
        <dbReference type="ARBA" id="ARBA00022840"/>
    </source>
</evidence>
<evidence type="ECO:0000256" key="4">
    <source>
        <dbReference type="ARBA" id="ARBA00008663"/>
    </source>
</evidence>
<evidence type="ECO:0000256" key="6">
    <source>
        <dbReference type="ARBA" id="ARBA00018587"/>
    </source>
</evidence>
<proteinExistence type="inferred from homology"/>
<comment type="cofactor">
    <cofactor evidence="2">
        <name>K(+)</name>
        <dbReference type="ChEBI" id="CHEBI:29103"/>
    </cofactor>
</comment>
<feature type="domain" description="Pyruvate kinase C-terminal" evidence="18">
    <location>
        <begin position="356"/>
        <end position="467"/>
    </location>
</feature>
<dbReference type="GO" id="GO:0016301">
    <property type="term" value="F:kinase activity"/>
    <property type="evidence" value="ECO:0007669"/>
    <property type="project" value="UniProtKB-KW"/>
</dbReference>
<keyword evidence="13 16" id="KW-0324">Glycolysis</keyword>
<dbReference type="NCBIfam" id="NF004978">
    <property type="entry name" value="PRK06354.1"/>
    <property type="match status" value="1"/>
</dbReference>
<dbReference type="InterPro" id="IPR018209">
    <property type="entry name" value="Pyrv_Knase_AS"/>
</dbReference>
<dbReference type="Pfam" id="PF02887">
    <property type="entry name" value="PK_C"/>
    <property type="match status" value="1"/>
</dbReference>
<dbReference type="Gene3D" id="2.40.33.10">
    <property type="entry name" value="PK beta-barrel domain-like"/>
    <property type="match status" value="1"/>
</dbReference>
<dbReference type="InterPro" id="IPR015795">
    <property type="entry name" value="Pyrv_Knase_C"/>
</dbReference>
<dbReference type="UniPathway" id="UPA00109">
    <property type="reaction ID" value="UER00188"/>
</dbReference>
<keyword evidence="10 16" id="KW-0418">Kinase</keyword>
<keyword evidence="8" id="KW-0479">Metal-binding</keyword>
<evidence type="ECO:0000256" key="5">
    <source>
        <dbReference type="ARBA" id="ARBA00012142"/>
    </source>
</evidence>
<dbReference type="PRINTS" id="PR01050">
    <property type="entry name" value="PYRUVTKNASE"/>
</dbReference>
<keyword evidence="12 16" id="KW-0460">Magnesium</keyword>
<dbReference type="InterPro" id="IPR036918">
    <property type="entry name" value="Pyrv_Knase_C_sf"/>
</dbReference>
<keyword evidence="11" id="KW-0067">ATP-binding</keyword>
<gene>
    <name evidence="19" type="ORF">HGMM_F03C01C14</name>
</gene>
<evidence type="ECO:0000256" key="12">
    <source>
        <dbReference type="ARBA" id="ARBA00022842"/>
    </source>
</evidence>
<protein>
    <recommendedName>
        <fullName evidence="6 15">Pyruvate kinase</fullName>
        <ecNumber evidence="5 15">2.7.1.40</ecNumber>
    </recommendedName>
</protein>
<dbReference type="EC" id="2.7.1.40" evidence="5 15"/>
<evidence type="ECO:0000256" key="3">
    <source>
        <dbReference type="ARBA" id="ARBA00004997"/>
    </source>
</evidence>
<dbReference type="Gene3D" id="3.20.20.60">
    <property type="entry name" value="Phosphoenolpyruvate-binding domains"/>
    <property type="match status" value="1"/>
</dbReference>
<dbReference type="GO" id="GO:0030955">
    <property type="term" value="F:potassium ion binding"/>
    <property type="evidence" value="ECO:0007669"/>
    <property type="project" value="UniProtKB-UniRule"/>
</dbReference>
<dbReference type="PANTHER" id="PTHR11817">
    <property type="entry name" value="PYRUVATE KINASE"/>
    <property type="match status" value="1"/>
</dbReference>
<comment type="pathway">
    <text evidence="3 16">Carbohydrate degradation; glycolysis; pyruvate from D-glyceraldehyde 3-phosphate: step 5/5.</text>
</comment>
<evidence type="ECO:0000259" key="18">
    <source>
        <dbReference type="Pfam" id="PF02887"/>
    </source>
</evidence>
<dbReference type="Pfam" id="PF00224">
    <property type="entry name" value="PK"/>
    <property type="match status" value="1"/>
</dbReference>
<dbReference type="InterPro" id="IPR001697">
    <property type="entry name" value="Pyr_Knase"/>
</dbReference>
<evidence type="ECO:0000256" key="2">
    <source>
        <dbReference type="ARBA" id="ARBA00001958"/>
    </source>
</evidence>
<dbReference type="FunFam" id="2.40.33.10:FF:000001">
    <property type="entry name" value="Pyruvate kinase"/>
    <property type="match status" value="1"/>
</dbReference>
<comment type="similarity">
    <text evidence="4 16">Belongs to the pyruvate kinase family.</text>
</comment>
<dbReference type="InterPro" id="IPR015793">
    <property type="entry name" value="Pyrv_Knase_brl"/>
</dbReference>
<dbReference type="SUPFAM" id="SSF51621">
    <property type="entry name" value="Phosphoenolpyruvate/pyruvate domain"/>
    <property type="match status" value="1"/>
</dbReference>
<dbReference type="InterPro" id="IPR011037">
    <property type="entry name" value="Pyrv_Knase-like_insert_dom_sf"/>
</dbReference>
<organism evidence="19">
    <name type="scientific">uncultured Acidobacteriota bacterium</name>
    <dbReference type="NCBI Taxonomy" id="171953"/>
    <lineage>
        <taxon>Bacteria</taxon>
        <taxon>Pseudomonadati</taxon>
        <taxon>Acidobacteriota</taxon>
        <taxon>environmental samples</taxon>
    </lineage>
</organism>
<dbReference type="Gene3D" id="3.40.1380.20">
    <property type="entry name" value="Pyruvate kinase, C-terminal domain"/>
    <property type="match status" value="1"/>
</dbReference>
<dbReference type="PROSITE" id="PS00110">
    <property type="entry name" value="PYRUVATE_KINASE"/>
    <property type="match status" value="1"/>
</dbReference>
<dbReference type="FunFam" id="3.20.20.60:FF:000025">
    <property type="entry name" value="Pyruvate kinase"/>
    <property type="match status" value="1"/>
</dbReference>
<dbReference type="NCBIfam" id="TIGR01064">
    <property type="entry name" value="pyruv_kin"/>
    <property type="match status" value="1"/>
</dbReference>
<evidence type="ECO:0000313" key="19">
    <source>
        <dbReference type="EMBL" id="BAL52773.1"/>
    </source>
</evidence>
<dbReference type="GO" id="GO:0005524">
    <property type="term" value="F:ATP binding"/>
    <property type="evidence" value="ECO:0007669"/>
    <property type="project" value="UniProtKB-KW"/>
</dbReference>
<evidence type="ECO:0000256" key="15">
    <source>
        <dbReference type="NCBIfam" id="TIGR01064"/>
    </source>
</evidence>
<name>H5S9D7_9BACT</name>
<evidence type="ECO:0000256" key="13">
    <source>
        <dbReference type="ARBA" id="ARBA00023152"/>
    </source>
</evidence>
<comment type="cofactor">
    <cofactor evidence="1">
        <name>Mg(2+)</name>
        <dbReference type="ChEBI" id="CHEBI:18420"/>
    </cofactor>
</comment>
<sequence>MRRVKIVATIGPASRSMLPALIEAGVDVVRLNMSYGTYEEHAETIARVREVADRMRRAVAVLMDLAGPKLRIGDLKDGRPIEVPTGARLRIVAEPIVGDATRLSTNYPALVEEAAVGDRILLDDGALELVVEEKEAGALVCRVVHGGWLGPRKGLNLPGVSLSLSALTEKDRRDLRFGIEQEVDYIGLSFVRSAADCHLAKRVIEEAGAQIPVIAKIEKAEAVQRLDDILHAADGLMVARGDLGVETSVESVPVLQKEIIAKANRAGKIVITATQMLQSMIENPRPTRAEASDVANAVFDGTDAVMLSGETAVGRFPVEAVRTMDRIVRAAEASPLSRSRLREAVSNRPSGSYGRAIAEAAAFAAEEVNASLIVVFTERGNMPRHLAALRPAQRVIALTPSRTTYRQLAAVWGVEPWLFPFPAGSDDLLAACDHLLLSEGLARMGDVVVLMAGTLRGLGLSDMMKLHRVGEPSR</sequence>
<dbReference type="GO" id="GO:0000287">
    <property type="term" value="F:magnesium ion binding"/>
    <property type="evidence" value="ECO:0007669"/>
    <property type="project" value="UniProtKB-UniRule"/>
</dbReference>
<feature type="domain" description="Pyruvate kinase barrel" evidence="17">
    <location>
        <begin position="1"/>
        <end position="321"/>
    </location>
</feature>
<evidence type="ECO:0000256" key="16">
    <source>
        <dbReference type="RuleBase" id="RU000504"/>
    </source>
</evidence>
<dbReference type="SUPFAM" id="SSF52935">
    <property type="entry name" value="PK C-terminal domain-like"/>
    <property type="match status" value="1"/>
</dbReference>
<evidence type="ECO:0000256" key="8">
    <source>
        <dbReference type="ARBA" id="ARBA00022723"/>
    </source>
</evidence>
<dbReference type="EMBL" id="AP011639">
    <property type="protein sequence ID" value="BAL52773.1"/>
    <property type="molecule type" value="Genomic_DNA"/>
</dbReference>
<dbReference type="InterPro" id="IPR015806">
    <property type="entry name" value="Pyrv_Knase_insert_dom_sf"/>
</dbReference>
<keyword evidence="7 16" id="KW-0808">Transferase</keyword>